<dbReference type="InterPro" id="IPR025316">
    <property type="entry name" value="DUF4221"/>
</dbReference>
<dbReference type="Pfam" id="PF13970">
    <property type="entry name" value="DUF4221"/>
    <property type="match status" value="1"/>
</dbReference>
<evidence type="ECO:0000313" key="1">
    <source>
        <dbReference type="EMBL" id="NSL89243.1"/>
    </source>
</evidence>
<protein>
    <submittedName>
        <fullName evidence="1">DUF4221 family protein</fullName>
    </submittedName>
</protein>
<evidence type="ECO:0000313" key="2">
    <source>
        <dbReference type="Proteomes" id="UP000281028"/>
    </source>
</evidence>
<comment type="caution">
    <text evidence="1">The sequence shown here is derived from an EMBL/GenBank/DDBJ whole genome shotgun (WGS) entry which is preliminary data.</text>
</comment>
<keyword evidence="2" id="KW-1185">Reference proteome</keyword>
<sequence>MPFCKSSLTLFLSGILLTSCLQRKNSFTETMQLEAGKEFILHLDSVTAPSGVCLQYVNGTDSMPGNFLAQYNPENRDINIYDFSQGTLLKKITFPLEGPNSLPKVDGFHFISPDSLILYNYPTKSFTITDLKKNTRLRLYPLNSFKTYFADSSAILPADPVVSTNQPVCYLNQQLYTSGHILYIGPGMDKKTLSSVCRIDLKDSMATNLCVSEKYFKHKMWCGEHYNIFQTINKEKQTLVFSLPMSDSLFTLDIKTGKISSYYAGSRHFTETDILPFRNDLTGNNIPGQLADLQFFFDHPSYCMVTYDPYRKVYYRMAIKPSGATSRAGLQLATSIVIILNENFEKTGEIVLPDTYYAFSGHFITPEGLYLRKKETENEDIMRFTCFTLKKK</sequence>
<organism evidence="1 2">
    <name type="scientific">Chitinophaga solisilvae</name>
    <dbReference type="NCBI Taxonomy" id="1233460"/>
    <lineage>
        <taxon>Bacteria</taxon>
        <taxon>Pseudomonadati</taxon>
        <taxon>Bacteroidota</taxon>
        <taxon>Chitinophagia</taxon>
        <taxon>Chitinophagales</taxon>
        <taxon>Chitinophagaceae</taxon>
        <taxon>Chitinophaga</taxon>
    </lineage>
</organism>
<accession>A0A3S1CVY1</accession>
<dbReference type="Proteomes" id="UP000281028">
    <property type="component" value="Unassembled WGS sequence"/>
</dbReference>
<proteinExistence type="predicted"/>
<gene>
    <name evidence="1" type="ORF">ECE50_020545</name>
</gene>
<dbReference type="EMBL" id="RIAR02000001">
    <property type="protein sequence ID" value="NSL89243.1"/>
    <property type="molecule type" value="Genomic_DNA"/>
</dbReference>
<dbReference type="PROSITE" id="PS51257">
    <property type="entry name" value="PROKAR_LIPOPROTEIN"/>
    <property type="match status" value="1"/>
</dbReference>
<reference evidence="1" key="1">
    <citation type="submission" date="2020-05" db="EMBL/GenBank/DDBJ databases">
        <title>Chitinophaga laudate sp. nov., isolated from a tropical peat swamp.</title>
        <authorList>
            <person name="Goh C.B.S."/>
            <person name="Lee M.S."/>
            <person name="Parimannan S."/>
            <person name="Pasbakhsh P."/>
            <person name="Yule C.M."/>
            <person name="Rajandas H."/>
            <person name="Loke S."/>
            <person name="Croft L."/>
            <person name="Tan J.B.L."/>
        </authorList>
    </citation>
    <scope>NUCLEOTIDE SEQUENCE</scope>
    <source>
        <strain evidence="1">Mgbs1</strain>
    </source>
</reference>
<name>A0A3S1CVY1_9BACT</name>
<dbReference type="OrthoDB" id="828261at2"/>
<dbReference type="AlphaFoldDB" id="A0A3S1CVY1"/>